<dbReference type="SUPFAM" id="SSF53850">
    <property type="entry name" value="Periplasmic binding protein-like II"/>
    <property type="match status" value="1"/>
</dbReference>
<dbReference type="AlphaFoldDB" id="A0A4R0JF32"/>
<reference evidence="1 2" key="1">
    <citation type="submission" date="2019-02" db="EMBL/GenBank/DDBJ databases">
        <title>Kribbella capetownensis sp. nov. and Kribbella speibonae sp. nov., isolated from soil.</title>
        <authorList>
            <person name="Curtis S.M."/>
            <person name="Norton I."/>
            <person name="Everest G.J."/>
            <person name="Meyers P.R."/>
        </authorList>
    </citation>
    <scope>NUCLEOTIDE SEQUENCE [LARGE SCALE GENOMIC DNA]</scope>
    <source>
        <strain evidence="1 2">YM53</strain>
    </source>
</reference>
<dbReference type="EMBL" id="SJKD01000008">
    <property type="protein sequence ID" value="TCC45039.1"/>
    <property type="molecule type" value="Genomic_DNA"/>
</dbReference>
<proteinExistence type="predicted"/>
<protein>
    <submittedName>
        <fullName evidence="1">Extracellular solute-binding protein</fullName>
    </submittedName>
</protein>
<keyword evidence="2" id="KW-1185">Reference proteome</keyword>
<dbReference type="OrthoDB" id="2531053at2"/>
<dbReference type="PROSITE" id="PS51318">
    <property type="entry name" value="TAT"/>
    <property type="match status" value="1"/>
</dbReference>
<comment type="caution">
    <text evidence="1">The sequence shown here is derived from an EMBL/GenBank/DDBJ whole genome shotgun (WGS) entry which is preliminary data.</text>
</comment>
<dbReference type="InterPro" id="IPR050490">
    <property type="entry name" value="Bact_solute-bd_prot1"/>
</dbReference>
<dbReference type="Gene3D" id="3.40.190.10">
    <property type="entry name" value="Periplasmic binding protein-like II"/>
    <property type="match status" value="2"/>
</dbReference>
<sequence length="421" mass="44332">MNPSTFSRRTLLGLGAATAAATMLPGCSAKSGPMRVAWYGPDPVTKAINKALDAWKSNGGTDFAPESAPFDDYWDKLATQTSGNNAPDVLRMSMSYFSDYAGRGALKDLGSLGIDTSGLDPDVAGSGTADGKNFGIGQSSISYAMYVDEAAVKKAGGSVPKQGWTWDAFAEFAKDYSGSVQGTFGSSDQAGNFQLFEVFARQHGTEMFSDDGGKLTTSKDTIQEWFQYWADLRTAKAAPSQNVSGETTAIEKSLVATGKAPLQFGWVQQVTFYQPLVKSPLTVLPVPQDKAGDLKGQFIKALDLWCVSAASKHPEDAAKLIGFLLNDETAIKTIGILLGVPPSKKARDVVSAEADSAGARAIAYVEDIAGKVGPSPQPWPKGYGELLTGFGRIAENIGFGKATPASGATEFVELAGKTLGQ</sequence>
<accession>A0A4R0JF32</accession>
<dbReference type="RefSeq" id="WP_131517343.1">
    <property type="nucleotide sequence ID" value="NZ_SJKD01000008.1"/>
</dbReference>
<name>A0A4R0JF32_9ACTN</name>
<dbReference type="Pfam" id="PF13416">
    <property type="entry name" value="SBP_bac_8"/>
    <property type="match status" value="1"/>
</dbReference>
<dbReference type="PANTHER" id="PTHR43649:SF11">
    <property type="entry name" value="ABC TRANSPORTER SUBSTRATE-BINDING PROTEIN YESO-RELATED"/>
    <property type="match status" value="1"/>
</dbReference>
<organism evidence="1 2">
    <name type="scientific">Kribbella capetownensis</name>
    <dbReference type="NCBI Taxonomy" id="1572659"/>
    <lineage>
        <taxon>Bacteria</taxon>
        <taxon>Bacillati</taxon>
        <taxon>Actinomycetota</taxon>
        <taxon>Actinomycetes</taxon>
        <taxon>Propionibacteriales</taxon>
        <taxon>Kribbellaceae</taxon>
        <taxon>Kribbella</taxon>
    </lineage>
</organism>
<dbReference type="PANTHER" id="PTHR43649">
    <property type="entry name" value="ARABINOSE-BINDING PROTEIN-RELATED"/>
    <property type="match status" value="1"/>
</dbReference>
<evidence type="ECO:0000313" key="2">
    <source>
        <dbReference type="Proteomes" id="UP000293342"/>
    </source>
</evidence>
<evidence type="ECO:0000313" key="1">
    <source>
        <dbReference type="EMBL" id="TCC45039.1"/>
    </source>
</evidence>
<dbReference type="InterPro" id="IPR006059">
    <property type="entry name" value="SBP"/>
</dbReference>
<gene>
    <name evidence="1" type="ORF">E0H75_31475</name>
</gene>
<dbReference type="InterPro" id="IPR006311">
    <property type="entry name" value="TAT_signal"/>
</dbReference>
<dbReference type="Proteomes" id="UP000293342">
    <property type="component" value="Unassembled WGS sequence"/>
</dbReference>